<dbReference type="GO" id="GO:0005524">
    <property type="term" value="F:ATP binding"/>
    <property type="evidence" value="ECO:0007669"/>
    <property type="project" value="UniProtKB-KW"/>
</dbReference>
<dbReference type="InterPro" id="IPR003439">
    <property type="entry name" value="ABC_transporter-like_ATP-bd"/>
</dbReference>
<evidence type="ECO:0000256" key="1">
    <source>
        <dbReference type="ARBA" id="ARBA00022448"/>
    </source>
</evidence>
<dbReference type="Proteomes" id="UP001597493">
    <property type="component" value="Unassembled WGS sequence"/>
</dbReference>
<dbReference type="EMBL" id="JBHUMY010000005">
    <property type="protein sequence ID" value="MFD2659566.1"/>
    <property type="molecule type" value="Genomic_DNA"/>
</dbReference>
<keyword evidence="6" id="KW-1185">Reference proteome</keyword>
<dbReference type="CDD" id="cd03230">
    <property type="entry name" value="ABC_DR_subfamily_A"/>
    <property type="match status" value="1"/>
</dbReference>
<dbReference type="SMART" id="SM00382">
    <property type="entry name" value="AAA"/>
    <property type="match status" value="1"/>
</dbReference>
<keyword evidence="1" id="KW-0813">Transport</keyword>
<comment type="caution">
    <text evidence="5">The sequence shown here is derived from an EMBL/GenBank/DDBJ whole genome shotgun (WGS) entry which is preliminary data.</text>
</comment>
<dbReference type="PROSITE" id="PS50893">
    <property type="entry name" value="ABC_TRANSPORTER_2"/>
    <property type="match status" value="1"/>
</dbReference>
<gene>
    <name evidence="5" type="ORF">ACFSW5_04720</name>
</gene>
<evidence type="ECO:0000313" key="6">
    <source>
        <dbReference type="Proteomes" id="UP001597493"/>
    </source>
</evidence>
<evidence type="ECO:0000313" key="5">
    <source>
        <dbReference type="EMBL" id="MFD2659566.1"/>
    </source>
</evidence>
<evidence type="ECO:0000259" key="4">
    <source>
        <dbReference type="PROSITE" id="PS50893"/>
    </source>
</evidence>
<evidence type="ECO:0000256" key="2">
    <source>
        <dbReference type="ARBA" id="ARBA00022741"/>
    </source>
</evidence>
<evidence type="ECO:0000256" key="3">
    <source>
        <dbReference type="ARBA" id="ARBA00022840"/>
    </source>
</evidence>
<dbReference type="SUPFAM" id="SSF52540">
    <property type="entry name" value="P-loop containing nucleoside triphosphate hydrolases"/>
    <property type="match status" value="1"/>
</dbReference>
<keyword evidence="2" id="KW-0547">Nucleotide-binding</keyword>
<dbReference type="InterPro" id="IPR027417">
    <property type="entry name" value="P-loop_NTPase"/>
</dbReference>
<accession>A0ABW5QT36</accession>
<dbReference type="PANTHER" id="PTHR42939:SF2">
    <property type="entry name" value="ABC-TYPE TRANSPORTER ATP-BINDING PROTEIN ECSA"/>
    <property type="match status" value="1"/>
</dbReference>
<dbReference type="InterPro" id="IPR051782">
    <property type="entry name" value="ABC_Transporter_VariousFunc"/>
</dbReference>
<dbReference type="Pfam" id="PF00005">
    <property type="entry name" value="ABC_tran"/>
    <property type="match status" value="1"/>
</dbReference>
<dbReference type="InterPro" id="IPR003593">
    <property type="entry name" value="AAA+_ATPase"/>
</dbReference>
<feature type="domain" description="ABC transporter" evidence="4">
    <location>
        <begin position="5"/>
        <end position="236"/>
    </location>
</feature>
<protein>
    <submittedName>
        <fullName evidence="5">ABC transporter ATP-binding protein</fullName>
    </submittedName>
</protein>
<organism evidence="5 6">
    <name type="scientific">Paenibacillus thailandensis</name>
    <dbReference type="NCBI Taxonomy" id="393250"/>
    <lineage>
        <taxon>Bacteria</taxon>
        <taxon>Bacillati</taxon>
        <taxon>Bacillota</taxon>
        <taxon>Bacilli</taxon>
        <taxon>Bacillales</taxon>
        <taxon>Paenibacillaceae</taxon>
        <taxon>Paenibacillus</taxon>
    </lineage>
</organism>
<name>A0ABW5QT36_9BACL</name>
<sequence>METVLQVTGLSGGYSPRKPVLHNVTFEVKAGEMIGLIGLNGAGKSTTIKHILGLMKPQEGQVKVMGAELEENAERYRSAFVYVPETPILFDELTVEEHLRLTGIAYDVKREDFEARKERLLEQFQMKPKLKAFASHLSKGMKQKVMIMNALLAEPPLYIIDEPFLGLDPLGIKSLLERLVEVKRRGSAILMSSHILATVEAYCDRYIVLHQGRIVAQGTLEEIRQAAGLDKGAGSLEESFYKLVSEEPQ</sequence>
<keyword evidence="3 5" id="KW-0067">ATP-binding</keyword>
<dbReference type="PANTHER" id="PTHR42939">
    <property type="entry name" value="ABC TRANSPORTER ATP-BINDING PROTEIN ALBC-RELATED"/>
    <property type="match status" value="1"/>
</dbReference>
<dbReference type="Gene3D" id="3.40.50.300">
    <property type="entry name" value="P-loop containing nucleotide triphosphate hydrolases"/>
    <property type="match status" value="1"/>
</dbReference>
<reference evidence="6" key="1">
    <citation type="journal article" date="2019" name="Int. J. Syst. Evol. Microbiol.">
        <title>The Global Catalogue of Microorganisms (GCM) 10K type strain sequencing project: providing services to taxonomists for standard genome sequencing and annotation.</title>
        <authorList>
            <consortium name="The Broad Institute Genomics Platform"/>
            <consortium name="The Broad Institute Genome Sequencing Center for Infectious Disease"/>
            <person name="Wu L."/>
            <person name="Ma J."/>
        </authorList>
    </citation>
    <scope>NUCLEOTIDE SEQUENCE [LARGE SCALE GENOMIC DNA]</scope>
    <source>
        <strain evidence="6">TISTR 1827</strain>
    </source>
</reference>
<proteinExistence type="predicted"/>
<dbReference type="RefSeq" id="WP_379270254.1">
    <property type="nucleotide sequence ID" value="NZ_JBHUGT010000013.1"/>
</dbReference>